<organism evidence="1 2">
    <name type="scientific">Vespula pensylvanica</name>
    <name type="common">Western yellow jacket</name>
    <name type="synonym">Wasp</name>
    <dbReference type="NCBI Taxonomy" id="30213"/>
    <lineage>
        <taxon>Eukaryota</taxon>
        <taxon>Metazoa</taxon>
        <taxon>Ecdysozoa</taxon>
        <taxon>Arthropoda</taxon>
        <taxon>Hexapoda</taxon>
        <taxon>Insecta</taxon>
        <taxon>Pterygota</taxon>
        <taxon>Neoptera</taxon>
        <taxon>Endopterygota</taxon>
        <taxon>Hymenoptera</taxon>
        <taxon>Apocrita</taxon>
        <taxon>Aculeata</taxon>
        <taxon>Vespoidea</taxon>
        <taxon>Vespidae</taxon>
        <taxon>Vespinae</taxon>
        <taxon>Vespula</taxon>
    </lineage>
</organism>
<reference evidence="1" key="1">
    <citation type="journal article" date="2020" name="G3 (Bethesda)">
        <title>High-Quality Assemblies for Three Invasive Social Wasps from the &lt;i&gt;Vespula&lt;/i&gt; Genus.</title>
        <authorList>
            <person name="Harrop T.W.R."/>
            <person name="Guhlin J."/>
            <person name="McLaughlin G.M."/>
            <person name="Permina E."/>
            <person name="Stockwell P."/>
            <person name="Gilligan J."/>
            <person name="Le Lec M.F."/>
            <person name="Gruber M.A.M."/>
            <person name="Quinn O."/>
            <person name="Lovegrove M."/>
            <person name="Duncan E.J."/>
            <person name="Remnant E.J."/>
            <person name="Van Eeckhoven J."/>
            <person name="Graham B."/>
            <person name="Knapp R.A."/>
            <person name="Langford K.W."/>
            <person name="Kronenberg Z."/>
            <person name="Press M.O."/>
            <person name="Eacker S.M."/>
            <person name="Wilson-Rankin E.E."/>
            <person name="Purcell J."/>
            <person name="Lester P.J."/>
            <person name="Dearden P.K."/>
        </authorList>
    </citation>
    <scope>NUCLEOTIDE SEQUENCE</scope>
    <source>
        <strain evidence="1">Volc-1</strain>
    </source>
</reference>
<dbReference type="EMBL" id="JACSDY010000003">
    <property type="protein sequence ID" value="KAF7432249.1"/>
    <property type="molecule type" value="Genomic_DNA"/>
</dbReference>
<proteinExistence type="predicted"/>
<protein>
    <submittedName>
        <fullName evidence="1">Uncharacterized protein</fullName>
    </submittedName>
</protein>
<gene>
    <name evidence="1" type="ORF">H0235_005173</name>
</gene>
<evidence type="ECO:0000313" key="2">
    <source>
        <dbReference type="Proteomes" id="UP000600918"/>
    </source>
</evidence>
<name>A0A834P8U2_VESPE</name>
<accession>A0A834P8U2</accession>
<keyword evidence="2" id="KW-1185">Reference proteome</keyword>
<dbReference type="Proteomes" id="UP000600918">
    <property type="component" value="Unassembled WGS sequence"/>
</dbReference>
<evidence type="ECO:0000313" key="1">
    <source>
        <dbReference type="EMBL" id="KAF7432249.1"/>
    </source>
</evidence>
<sequence>METNSAFKRFTVSSGNEQLAVCQENALNRDSDGIRAKGRSEGGGSTYICVTIARRKVLPRHVGRQFLTRRCSIHGLQAVCQVTIFYASPVMRDGLLVEFRVGTA</sequence>
<comment type="caution">
    <text evidence="1">The sequence shown here is derived from an EMBL/GenBank/DDBJ whole genome shotgun (WGS) entry which is preliminary data.</text>
</comment>
<dbReference type="AlphaFoldDB" id="A0A834P8U2"/>